<comment type="caution">
    <text evidence="7">The sequence shown here is derived from an EMBL/GenBank/DDBJ whole genome shotgun (WGS) entry which is preliminary data.</text>
</comment>
<accession>A0A833RWP2</accession>
<dbReference type="GO" id="GO:0015020">
    <property type="term" value="F:glucuronosyltransferase activity"/>
    <property type="evidence" value="ECO:0007669"/>
    <property type="project" value="TreeGrafter"/>
</dbReference>
<evidence type="ECO:0000313" key="8">
    <source>
        <dbReference type="Proteomes" id="UP000655588"/>
    </source>
</evidence>
<dbReference type="GO" id="GO:0016020">
    <property type="term" value="C:membrane"/>
    <property type="evidence" value="ECO:0007669"/>
    <property type="project" value="UniProtKB-SubCell"/>
</dbReference>
<dbReference type="GO" id="GO:0042285">
    <property type="term" value="F:xylosyltransferase activity"/>
    <property type="evidence" value="ECO:0007669"/>
    <property type="project" value="TreeGrafter"/>
</dbReference>
<organism evidence="7 8">
    <name type="scientific">Frieseomelitta varia</name>
    <dbReference type="NCBI Taxonomy" id="561572"/>
    <lineage>
        <taxon>Eukaryota</taxon>
        <taxon>Metazoa</taxon>
        <taxon>Ecdysozoa</taxon>
        <taxon>Arthropoda</taxon>
        <taxon>Hexapoda</taxon>
        <taxon>Insecta</taxon>
        <taxon>Pterygota</taxon>
        <taxon>Neoptera</taxon>
        <taxon>Endopterygota</taxon>
        <taxon>Hymenoptera</taxon>
        <taxon>Apocrita</taxon>
        <taxon>Aculeata</taxon>
        <taxon>Apoidea</taxon>
        <taxon>Anthophila</taxon>
        <taxon>Apidae</taxon>
        <taxon>Frieseomelitta</taxon>
    </lineage>
</organism>
<evidence type="ECO:0000256" key="4">
    <source>
        <dbReference type="ARBA" id="ARBA00022989"/>
    </source>
</evidence>
<gene>
    <name evidence="7" type="ORF">E2986_01911</name>
</gene>
<dbReference type="Pfam" id="PF13896">
    <property type="entry name" value="Glyco_transf_49"/>
    <property type="match status" value="1"/>
</dbReference>
<proteinExistence type="predicted"/>
<evidence type="ECO:0000256" key="3">
    <source>
        <dbReference type="ARBA" id="ARBA00022968"/>
    </source>
</evidence>
<dbReference type="Proteomes" id="UP000655588">
    <property type="component" value="Unassembled WGS sequence"/>
</dbReference>
<comment type="subcellular location">
    <subcellularLocation>
        <location evidence="1">Membrane</location>
        <topology evidence="1">Single-pass type II membrane protein</topology>
    </subcellularLocation>
</comment>
<keyword evidence="4" id="KW-1133">Transmembrane helix</keyword>
<keyword evidence="3" id="KW-0735">Signal-anchor</keyword>
<name>A0A833RWP2_9HYME</name>
<evidence type="ECO:0000256" key="5">
    <source>
        <dbReference type="ARBA" id="ARBA00023136"/>
    </source>
</evidence>
<dbReference type="GO" id="GO:0035269">
    <property type="term" value="P:protein O-linked glycosylation via mannose"/>
    <property type="evidence" value="ECO:0007669"/>
    <property type="project" value="TreeGrafter"/>
</dbReference>
<keyword evidence="6" id="KW-0325">Glycoprotein</keyword>
<dbReference type="EMBL" id="WNWW01000443">
    <property type="protein sequence ID" value="KAF3424801.1"/>
    <property type="molecule type" value="Genomic_DNA"/>
</dbReference>
<keyword evidence="2" id="KW-0812">Transmembrane</keyword>
<dbReference type="AlphaFoldDB" id="A0A833RWP2"/>
<dbReference type="PANTHER" id="PTHR12270:SF25">
    <property type="entry name" value="GLYCOSYLTRANSFERASE-LIKE PROTEIN LARGE"/>
    <property type="match status" value="1"/>
</dbReference>
<protein>
    <submittedName>
        <fullName evidence="7">Uncharacterized protein</fullName>
    </submittedName>
</protein>
<evidence type="ECO:0000256" key="6">
    <source>
        <dbReference type="ARBA" id="ARBA00023180"/>
    </source>
</evidence>
<evidence type="ECO:0000256" key="2">
    <source>
        <dbReference type="ARBA" id="ARBA00022692"/>
    </source>
</evidence>
<reference evidence="7" key="1">
    <citation type="submission" date="2019-11" db="EMBL/GenBank/DDBJ databases">
        <title>The nuclear and mitochondrial genomes of Frieseomelitta varia - a highly eusocial stingless bee (Meliponini) with a permanently sterile worker caste.</title>
        <authorList>
            <person name="Freitas F.C.P."/>
            <person name="Lourenco A.P."/>
            <person name="Nunes F.M.F."/>
            <person name="Paschoal A.R."/>
            <person name="Abreu F.C.P."/>
            <person name="Barbin F.O."/>
            <person name="Bataglia L."/>
            <person name="Cardoso-Junior C.A.M."/>
            <person name="Cervoni M.S."/>
            <person name="Silva S.R."/>
            <person name="Dalarmi F."/>
            <person name="Del Lama M.A."/>
            <person name="Depintor T.S."/>
            <person name="Ferreira K.M."/>
            <person name="Goria P.S."/>
            <person name="Jaskot M.C."/>
            <person name="Lago D.C."/>
            <person name="Luna-Lucena D."/>
            <person name="Moda L.M."/>
            <person name="Nascimento L."/>
            <person name="Pedrino M."/>
            <person name="Rabico F.O."/>
            <person name="Sanches F.C."/>
            <person name="Santos D.E."/>
            <person name="Santos C.G."/>
            <person name="Vieira J."/>
            <person name="Lopes T.F."/>
            <person name="Barchuk A.R."/>
            <person name="Hartfelder K."/>
            <person name="Simoes Z.L.P."/>
            <person name="Bitondi M.M.G."/>
            <person name="Pinheiro D.G."/>
        </authorList>
    </citation>
    <scope>NUCLEOTIDE SEQUENCE</scope>
    <source>
        <strain evidence="7">USP_RPSP 00005682</strain>
        <tissue evidence="7">Whole individual</tissue>
    </source>
</reference>
<keyword evidence="8" id="KW-1185">Reference proteome</keyword>
<dbReference type="InterPro" id="IPR051292">
    <property type="entry name" value="Xyl/GlcA_transferase"/>
</dbReference>
<evidence type="ECO:0000313" key="7">
    <source>
        <dbReference type="EMBL" id="KAF3424801.1"/>
    </source>
</evidence>
<dbReference type="PANTHER" id="PTHR12270">
    <property type="entry name" value="GLYCOSYLTRANSFERASE-RELATED"/>
    <property type="match status" value="1"/>
</dbReference>
<keyword evidence="5" id="KW-0472">Membrane</keyword>
<evidence type="ECO:0000256" key="1">
    <source>
        <dbReference type="ARBA" id="ARBA00004606"/>
    </source>
</evidence>
<sequence>MRAVPSLFVDNYLGIHSLLPISIPTKLMMFEEFTNDQALGLTENQSHWYIKALSYGQRPWPALGQGFNTGVMLMHLQQLPTNNRSFIASELVSDSYRIKRTFVADTANTHITFVFPANKDELLKFLKRGILYTFRYHVWTQGHAATNYSYWRNTMEPYQVSWEPDFEPYIVVSKLAPRYDTRFIGFGWNKVSYLTHLTVLDYKCLKKLKDEFVEELVMRYGLSTLLKLKKMTKEERILKFVESKK</sequence>